<evidence type="ECO:0000313" key="7">
    <source>
        <dbReference type="EMBL" id="PNU03748.1"/>
    </source>
</evidence>
<dbReference type="InterPro" id="IPR050109">
    <property type="entry name" value="HTH-type_TetR-like_transc_reg"/>
</dbReference>
<keyword evidence="1" id="KW-0805">Transcription regulation</keyword>
<reference evidence="7 8" key="1">
    <citation type="submission" date="2016-05" db="EMBL/GenBank/DDBJ databases">
        <title>Complete genome sequence of Novosphingobium guangzhouense SA925(T).</title>
        <authorList>
            <person name="Sha S."/>
        </authorList>
    </citation>
    <scope>NUCLEOTIDE SEQUENCE [LARGE SCALE GENOMIC DNA]</scope>
    <source>
        <strain evidence="7 8">SA925</strain>
    </source>
</reference>
<evidence type="ECO:0000259" key="6">
    <source>
        <dbReference type="PROSITE" id="PS50977"/>
    </source>
</evidence>
<comment type="caution">
    <text evidence="7">The sequence shown here is derived from an EMBL/GenBank/DDBJ whole genome shotgun (WGS) entry which is preliminary data.</text>
</comment>
<keyword evidence="8" id="KW-1185">Reference proteome</keyword>
<dbReference type="Gene3D" id="1.10.357.10">
    <property type="entry name" value="Tetracycline Repressor, domain 2"/>
    <property type="match status" value="1"/>
</dbReference>
<dbReference type="SUPFAM" id="SSF48498">
    <property type="entry name" value="Tetracyclin repressor-like, C-terminal domain"/>
    <property type="match status" value="1"/>
</dbReference>
<evidence type="ECO:0000256" key="2">
    <source>
        <dbReference type="ARBA" id="ARBA00023125"/>
    </source>
</evidence>
<evidence type="ECO:0000256" key="5">
    <source>
        <dbReference type="SAM" id="MobiDB-lite"/>
    </source>
</evidence>
<feature type="domain" description="HTH tetR-type" evidence="6">
    <location>
        <begin position="36"/>
        <end position="96"/>
    </location>
</feature>
<dbReference type="PANTHER" id="PTHR30055">
    <property type="entry name" value="HTH-TYPE TRANSCRIPTIONAL REGULATOR RUTR"/>
    <property type="match status" value="1"/>
</dbReference>
<dbReference type="InterPro" id="IPR009057">
    <property type="entry name" value="Homeodomain-like_sf"/>
</dbReference>
<sequence length="230" mass="25895">MRDVNPRKARRAVSAETDLKQPSGMAKTPRRVRRPKEVRERVLAAALHAFATVGFEGASTRAIANDAQVTQSLLLYHFKTKDELWRAVLQDIASMEKMEQLLASGDDTMTAAQRLMVAIRALVELFAKVPELHRLMTLEAHQPSERLNWIIENVNRAPYEAMCDLIAEAQAEGAVRKISPERLRFAIVGMAAVPFSVSAEYQFLTKRNPFSKIEIEATIDMICGMIFIQQ</sequence>
<dbReference type="InterPro" id="IPR036271">
    <property type="entry name" value="Tet_transcr_reg_TetR-rel_C_sf"/>
</dbReference>
<dbReference type="SUPFAM" id="SSF46689">
    <property type="entry name" value="Homeodomain-like"/>
    <property type="match status" value="1"/>
</dbReference>
<dbReference type="PROSITE" id="PS50977">
    <property type="entry name" value="HTH_TETR_2"/>
    <property type="match status" value="1"/>
</dbReference>
<dbReference type="PANTHER" id="PTHR30055:SF234">
    <property type="entry name" value="HTH-TYPE TRANSCRIPTIONAL REGULATOR BETI"/>
    <property type="match status" value="1"/>
</dbReference>
<feature type="DNA-binding region" description="H-T-H motif" evidence="4">
    <location>
        <begin position="59"/>
        <end position="78"/>
    </location>
</feature>
<accession>A0A2K2FYB4</accession>
<organism evidence="7 8">
    <name type="scientific">Novosphingobium guangzhouense</name>
    <dbReference type="NCBI Taxonomy" id="1850347"/>
    <lineage>
        <taxon>Bacteria</taxon>
        <taxon>Pseudomonadati</taxon>
        <taxon>Pseudomonadota</taxon>
        <taxon>Alphaproteobacteria</taxon>
        <taxon>Sphingomonadales</taxon>
        <taxon>Sphingomonadaceae</taxon>
        <taxon>Novosphingobium</taxon>
    </lineage>
</organism>
<dbReference type="GO" id="GO:0000976">
    <property type="term" value="F:transcription cis-regulatory region binding"/>
    <property type="evidence" value="ECO:0007669"/>
    <property type="project" value="TreeGrafter"/>
</dbReference>
<evidence type="ECO:0000256" key="4">
    <source>
        <dbReference type="PROSITE-ProRule" id="PRU00335"/>
    </source>
</evidence>
<evidence type="ECO:0000313" key="8">
    <source>
        <dbReference type="Proteomes" id="UP000236327"/>
    </source>
</evidence>
<dbReference type="PRINTS" id="PR00455">
    <property type="entry name" value="HTHTETR"/>
</dbReference>
<dbReference type="AlphaFoldDB" id="A0A2K2FYB4"/>
<dbReference type="InterPro" id="IPR001647">
    <property type="entry name" value="HTH_TetR"/>
</dbReference>
<gene>
    <name evidence="7" type="ORF">A8V01_22595</name>
</gene>
<evidence type="ECO:0000256" key="3">
    <source>
        <dbReference type="ARBA" id="ARBA00023163"/>
    </source>
</evidence>
<name>A0A2K2FYB4_9SPHN</name>
<keyword evidence="2 4" id="KW-0238">DNA-binding</keyword>
<dbReference type="Proteomes" id="UP000236327">
    <property type="component" value="Unassembled WGS sequence"/>
</dbReference>
<evidence type="ECO:0000256" key="1">
    <source>
        <dbReference type="ARBA" id="ARBA00023015"/>
    </source>
</evidence>
<dbReference type="InterPro" id="IPR041474">
    <property type="entry name" value="NicS_C"/>
</dbReference>
<proteinExistence type="predicted"/>
<protein>
    <submittedName>
        <fullName evidence="7">TetR family transcriptional regulator</fullName>
    </submittedName>
</protein>
<dbReference type="EMBL" id="LYMM01000044">
    <property type="protein sequence ID" value="PNU03748.1"/>
    <property type="molecule type" value="Genomic_DNA"/>
</dbReference>
<feature type="region of interest" description="Disordered" evidence="5">
    <location>
        <begin position="1"/>
        <end position="35"/>
    </location>
</feature>
<dbReference type="Pfam" id="PF00440">
    <property type="entry name" value="TetR_N"/>
    <property type="match status" value="1"/>
</dbReference>
<dbReference type="GO" id="GO:0003700">
    <property type="term" value="F:DNA-binding transcription factor activity"/>
    <property type="evidence" value="ECO:0007669"/>
    <property type="project" value="TreeGrafter"/>
</dbReference>
<dbReference type="Pfam" id="PF17938">
    <property type="entry name" value="TetR_C_29"/>
    <property type="match status" value="1"/>
</dbReference>
<keyword evidence="3" id="KW-0804">Transcription</keyword>